<evidence type="ECO:0008006" key="4">
    <source>
        <dbReference type="Google" id="ProtNLM"/>
    </source>
</evidence>
<keyword evidence="1" id="KW-1133">Transmembrane helix</keyword>
<accession>A0ABX8UM82</accession>
<keyword evidence="3" id="KW-1185">Reference proteome</keyword>
<proteinExistence type="predicted"/>
<evidence type="ECO:0000313" key="2">
    <source>
        <dbReference type="EMBL" id="QYD70095.1"/>
    </source>
</evidence>
<keyword evidence="1" id="KW-0812">Transmembrane</keyword>
<reference evidence="2 3" key="1">
    <citation type="submission" date="2021-07" db="EMBL/GenBank/DDBJ databases">
        <title>Paraburkholderia edwinii protects Aspergillus sp. from phenazines by acting as a toxin sponge.</title>
        <authorList>
            <person name="Dahlstrom K.M."/>
            <person name="Newman D.K."/>
        </authorList>
    </citation>
    <scope>NUCLEOTIDE SEQUENCE [LARGE SCALE GENOMIC DNA]</scope>
    <source>
        <strain evidence="2 3">Pe01</strain>
    </source>
</reference>
<keyword evidence="1" id="KW-0472">Membrane</keyword>
<evidence type="ECO:0000313" key="3">
    <source>
        <dbReference type="Proteomes" id="UP000826462"/>
    </source>
</evidence>
<evidence type="ECO:0000256" key="1">
    <source>
        <dbReference type="SAM" id="Phobius"/>
    </source>
</evidence>
<sequence>MIVDDDTRNGLAVEALLTANGWHARHVNGGIGAISQLPGCQPVVGSRDRTGCRRGMYTASVGATVIILVILVGIKPIERRFIAVRQQRNVQLLVERDAYRWRHCTLCWEAAVCA</sequence>
<feature type="transmembrane region" description="Helical" evidence="1">
    <location>
        <begin position="55"/>
        <end position="74"/>
    </location>
</feature>
<dbReference type="EMBL" id="CP080095">
    <property type="protein sequence ID" value="QYD70095.1"/>
    <property type="molecule type" value="Genomic_DNA"/>
</dbReference>
<protein>
    <recommendedName>
        <fullName evidence="4">Response regulator receiver domain-containing protein</fullName>
    </recommendedName>
</protein>
<name>A0ABX8UM82_9BURK</name>
<organism evidence="2 3">
    <name type="scientific">Paraburkholderia edwinii</name>
    <dbReference type="NCBI Taxonomy" id="2861782"/>
    <lineage>
        <taxon>Bacteria</taxon>
        <taxon>Pseudomonadati</taxon>
        <taxon>Pseudomonadota</taxon>
        <taxon>Betaproteobacteria</taxon>
        <taxon>Burkholderiales</taxon>
        <taxon>Burkholderiaceae</taxon>
        <taxon>Paraburkholderia</taxon>
    </lineage>
</organism>
<dbReference type="Proteomes" id="UP000826462">
    <property type="component" value="Chromosome 1"/>
</dbReference>
<gene>
    <name evidence="2" type="ORF">KZJ38_07220</name>
</gene>